<dbReference type="Proteomes" id="UP000739411">
    <property type="component" value="Unassembled WGS sequence"/>
</dbReference>
<keyword evidence="1" id="KW-0472">Membrane</keyword>
<gene>
    <name evidence="2" type="ORF">IPJ38_06340</name>
</gene>
<keyword evidence="1" id="KW-1133">Transmembrane helix</keyword>
<protein>
    <submittedName>
        <fullName evidence="2">Uncharacterized protein</fullName>
    </submittedName>
</protein>
<dbReference type="EMBL" id="JADJMS010000013">
    <property type="protein sequence ID" value="MBK7414775.1"/>
    <property type="molecule type" value="Genomic_DNA"/>
</dbReference>
<evidence type="ECO:0000256" key="1">
    <source>
        <dbReference type="SAM" id="Phobius"/>
    </source>
</evidence>
<evidence type="ECO:0000313" key="2">
    <source>
        <dbReference type="EMBL" id="MBK7414775.1"/>
    </source>
</evidence>
<dbReference type="AlphaFoldDB" id="A0A935JX56"/>
<organism evidence="2 3">
    <name type="scientific">Candidatus Dechloromonas phosphorivorans</name>
    <dbReference type="NCBI Taxonomy" id="2899244"/>
    <lineage>
        <taxon>Bacteria</taxon>
        <taxon>Pseudomonadati</taxon>
        <taxon>Pseudomonadota</taxon>
        <taxon>Betaproteobacteria</taxon>
        <taxon>Rhodocyclales</taxon>
        <taxon>Azonexaceae</taxon>
        <taxon>Dechloromonas</taxon>
    </lineage>
</organism>
<comment type="caution">
    <text evidence="2">The sequence shown here is derived from an EMBL/GenBank/DDBJ whole genome shotgun (WGS) entry which is preliminary data.</text>
</comment>
<evidence type="ECO:0000313" key="3">
    <source>
        <dbReference type="Proteomes" id="UP000739411"/>
    </source>
</evidence>
<proteinExistence type="predicted"/>
<accession>A0A935JX56</accession>
<keyword evidence="1" id="KW-0812">Transmembrane</keyword>
<sequence>MPNTTGLQQQKLASLEPVAKWLFEKLAQERLHQVDSGWVPQQSKKISLKILLITPAGLVALVSTQTVTLPVWVLNSQRFLAAPF</sequence>
<name>A0A935JX56_9RHOO</name>
<reference evidence="2 3" key="1">
    <citation type="submission" date="2020-10" db="EMBL/GenBank/DDBJ databases">
        <title>Connecting structure to function with the recovery of over 1000 high-quality activated sludge metagenome-assembled genomes encoding full-length rRNA genes using long-read sequencing.</title>
        <authorList>
            <person name="Singleton C.M."/>
            <person name="Petriglieri F."/>
            <person name="Kristensen J.M."/>
            <person name="Kirkegaard R.H."/>
            <person name="Michaelsen T.Y."/>
            <person name="Andersen M.H."/>
            <person name="Karst S.M."/>
            <person name="Dueholm M.S."/>
            <person name="Nielsen P.H."/>
            <person name="Albertsen M."/>
        </authorList>
    </citation>
    <scope>NUCLEOTIDE SEQUENCE [LARGE SCALE GENOMIC DNA]</scope>
    <source>
        <strain evidence="2">EsbW_18-Q3-R4-48_BATAC.463</strain>
    </source>
</reference>
<feature type="transmembrane region" description="Helical" evidence="1">
    <location>
        <begin position="50"/>
        <end position="74"/>
    </location>
</feature>